<dbReference type="EMBL" id="GGEC01023542">
    <property type="protein sequence ID" value="MBX04026.1"/>
    <property type="molecule type" value="Transcribed_RNA"/>
</dbReference>
<evidence type="ECO:0000313" key="1">
    <source>
        <dbReference type="EMBL" id="MBX04026.1"/>
    </source>
</evidence>
<name>A0A2P2KE83_RHIMU</name>
<accession>A0A2P2KE83</accession>
<reference evidence="1" key="1">
    <citation type="submission" date="2018-02" db="EMBL/GenBank/DDBJ databases">
        <title>Rhizophora mucronata_Transcriptome.</title>
        <authorList>
            <person name="Meera S.P."/>
            <person name="Sreeshan A."/>
            <person name="Augustine A."/>
        </authorList>
    </citation>
    <scope>NUCLEOTIDE SEQUENCE</scope>
    <source>
        <tissue evidence="1">Leaf</tissue>
    </source>
</reference>
<sequence>MACLWSILMHYATYHRVVADICYSLSLIIPERKRLSFSLEIIFWVFRFM</sequence>
<dbReference type="AlphaFoldDB" id="A0A2P2KE83"/>
<organism evidence="1">
    <name type="scientific">Rhizophora mucronata</name>
    <name type="common">Asiatic mangrove</name>
    <dbReference type="NCBI Taxonomy" id="61149"/>
    <lineage>
        <taxon>Eukaryota</taxon>
        <taxon>Viridiplantae</taxon>
        <taxon>Streptophyta</taxon>
        <taxon>Embryophyta</taxon>
        <taxon>Tracheophyta</taxon>
        <taxon>Spermatophyta</taxon>
        <taxon>Magnoliopsida</taxon>
        <taxon>eudicotyledons</taxon>
        <taxon>Gunneridae</taxon>
        <taxon>Pentapetalae</taxon>
        <taxon>rosids</taxon>
        <taxon>fabids</taxon>
        <taxon>Malpighiales</taxon>
        <taxon>Rhizophoraceae</taxon>
        <taxon>Rhizophora</taxon>
    </lineage>
</organism>
<protein>
    <submittedName>
        <fullName evidence="1">Ankyrin repeat-containing protein At5g02620</fullName>
    </submittedName>
</protein>
<proteinExistence type="predicted"/>